<dbReference type="AlphaFoldDB" id="G3P540"/>
<evidence type="ECO:0000259" key="10">
    <source>
        <dbReference type="Pfam" id="PF16916"/>
    </source>
</evidence>
<dbReference type="eggNOG" id="KOG1483">
    <property type="taxonomic scope" value="Eukaryota"/>
</dbReference>
<reference evidence="11" key="2">
    <citation type="submission" date="2024-04" db="UniProtKB">
        <authorList>
            <consortium name="Ensembl"/>
        </authorList>
    </citation>
    <scope>IDENTIFICATION</scope>
</reference>
<organism evidence="11">
    <name type="scientific">Gasterosteus aculeatus</name>
    <name type="common">Three-spined stickleback</name>
    <dbReference type="NCBI Taxonomy" id="69293"/>
    <lineage>
        <taxon>Eukaryota</taxon>
        <taxon>Metazoa</taxon>
        <taxon>Chordata</taxon>
        <taxon>Craniata</taxon>
        <taxon>Vertebrata</taxon>
        <taxon>Euteleostomi</taxon>
        <taxon>Actinopterygii</taxon>
        <taxon>Neopterygii</taxon>
        <taxon>Teleostei</taxon>
        <taxon>Neoteleostei</taxon>
        <taxon>Acanthomorphata</taxon>
        <taxon>Eupercaria</taxon>
        <taxon>Perciformes</taxon>
        <taxon>Cottioidei</taxon>
        <taxon>Gasterosteales</taxon>
        <taxon>Gasterosteidae</taxon>
        <taxon>Gasterosteus</taxon>
    </lineage>
</organism>
<proteinExistence type="inferred from homology"/>
<keyword evidence="6 8" id="KW-1133">Transmembrane helix</keyword>
<keyword evidence="5" id="KW-0862">Zinc</keyword>
<reference evidence="11" key="1">
    <citation type="submission" date="2006-01" db="EMBL/GenBank/DDBJ databases">
        <authorList>
            <person name="Lindblad-Toh K."/>
            <person name="Mauceli E."/>
            <person name="Grabherr M."/>
            <person name="Chang J.L."/>
            <person name="Lander E.S."/>
        </authorList>
    </citation>
    <scope>NUCLEOTIDE SEQUENCE [LARGE SCALE GENOMIC DNA]</scope>
</reference>
<dbReference type="STRING" id="69293.ENSGACP00000012713"/>
<dbReference type="PANTHER" id="PTHR45820:SF6">
    <property type="entry name" value="ZINC_CADMIUM RESISTANCE PROTEIN-LIKE"/>
    <property type="match status" value="1"/>
</dbReference>
<keyword evidence="7 8" id="KW-0472">Membrane</keyword>
<evidence type="ECO:0000256" key="8">
    <source>
        <dbReference type="SAM" id="Phobius"/>
    </source>
</evidence>
<dbReference type="GO" id="GO:0019855">
    <property type="term" value="F:calcium channel inhibitor activity"/>
    <property type="evidence" value="ECO:0007669"/>
    <property type="project" value="TreeGrafter"/>
</dbReference>
<dbReference type="InterPro" id="IPR058533">
    <property type="entry name" value="Cation_efflux_TM"/>
</dbReference>
<dbReference type="SUPFAM" id="SSF161111">
    <property type="entry name" value="Cation efflux protein transmembrane domain-like"/>
    <property type="match status" value="1"/>
</dbReference>
<feature type="transmembrane region" description="Helical" evidence="8">
    <location>
        <begin position="73"/>
        <end position="97"/>
    </location>
</feature>
<comment type="subcellular location">
    <subcellularLocation>
        <location evidence="1">Membrane</location>
        <topology evidence="1">Multi-pass membrane protein</topology>
    </subcellularLocation>
</comment>
<dbReference type="InParanoid" id="G3P540"/>
<dbReference type="Bgee" id="ENSGACG00000009639">
    <property type="expression patterns" value="Expressed in camera-type eye"/>
</dbReference>
<evidence type="ECO:0000256" key="2">
    <source>
        <dbReference type="ARBA" id="ARBA00008873"/>
    </source>
</evidence>
<evidence type="ECO:0000256" key="4">
    <source>
        <dbReference type="ARBA" id="ARBA00022692"/>
    </source>
</evidence>
<feature type="transmembrane region" description="Helical" evidence="8">
    <location>
        <begin position="6"/>
        <end position="26"/>
    </location>
</feature>
<dbReference type="Pfam" id="PF01545">
    <property type="entry name" value="Cation_efflux"/>
    <property type="match status" value="1"/>
</dbReference>
<evidence type="ECO:0000259" key="9">
    <source>
        <dbReference type="Pfam" id="PF01545"/>
    </source>
</evidence>
<protein>
    <submittedName>
        <fullName evidence="11">Uncharacterized protein</fullName>
    </submittedName>
</protein>
<dbReference type="SUPFAM" id="SSF160240">
    <property type="entry name" value="Cation efflux protein cytoplasmic domain-like"/>
    <property type="match status" value="1"/>
</dbReference>
<dbReference type="Gene3D" id="1.20.1510.10">
    <property type="entry name" value="Cation efflux protein transmembrane domain"/>
    <property type="match status" value="1"/>
</dbReference>
<dbReference type="Ensembl" id="ENSGACT00000012737.1">
    <property type="protein sequence ID" value="ENSGACP00000012713.1"/>
    <property type="gene ID" value="ENSGACG00000009639.1"/>
</dbReference>
<evidence type="ECO:0000256" key="1">
    <source>
        <dbReference type="ARBA" id="ARBA00004141"/>
    </source>
</evidence>
<evidence type="ECO:0000256" key="3">
    <source>
        <dbReference type="ARBA" id="ARBA00022448"/>
    </source>
</evidence>
<dbReference type="GO" id="GO:0005385">
    <property type="term" value="F:zinc ion transmembrane transporter activity"/>
    <property type="evidence" value="ECO:0007669"/>
    <property type="project" value="TreeGrafter"/>
</dbReference>
<keyword evidence="3" id="KW-0813">Transport</keyword>
<keyword evidence="4 8" id="KW-0812">Transmembrane</keyword>
<dbReference type="InterPro" id="IPR027470">
    <property type="entry name" value="Cation_efflux_CTD"/>
</dbReference>
<name>G3P540_GASAC</name>
<evidence type="ECO:0000313" key="11">
    <source>
        <dbReference type="Ensembl" id="ENSGACP00000012713.1"/>
    </source>
</evidence>
<feature type="transmembrane region" description="Helical" evidence="8">
    <location>
        <begin position="264"/>
        <end position="285"/>
    </location>
</feature>
<feature type="domain" description="Cation efflux protein transmembrane" evidence="9">
    <location>
        <begin position="13"/>
        <end position="284"/>
    </location>
</feature>
<feature type="domain" description="Cation efflux protein cytoplasmic" evidence="10">
    <location>
        <begin position="307"/>
        <end position="346"/>
    </location>
</feature>
<dbReference type="GO" id="GO:0016020">
    <property type="term" value="C:membrane"/>
    <property type="evidence" value="ECO:0007669"/>
    <property type="project" value="UniProtKB-SubCell"/>
</dbReference>
<evidence type="ECO:0000256" key="6">
    <source>
        <dbReference type="ARBA" id="ARBA00022989"/>
    </source>
</evidence>
<dbReference type="GO" id="GO:0005783">
    <property type="term" value="C:endoplasmic reticulum"/>
    <property type="evidence" value="ECO:0007669"/>
    <property type="project" value="TreeGrafter"/>
</dbReference>
<dbReference type="GO" id="GO:0015297">
    <property type="term" value="F:antiporter activity"/>
    <property type="evidence" value="ECO:0007669"/>
    <property type="project" value="UniProtKB-KW"/>
</dbReference>
<dbReference type="Pfam" id="PF16916">
    <property type="entry name" value="ZT_dimer"/>
    <property type="match status" value="1"/>
</dbReference>
<dbReference type="InterPro" id="IPR036837">
    <property type="entry name" value="Cation_efflux_CTD_sf"/>
</dbReference>
<accession>G3P540</accession>
<dbReference type="GO" id="GO:0010312">
    <property type="term" value="P:detoxification of zinc ion"/>
    <property type="evidence" value="ECO:0007669"/>
    <property type="project" value="TreeGrafter"/>
</dbReference>
<dbReference type="OMA" id="TPPHICV"/>
<dbReference type="GO" id="GO:0006882">
    <property type="term" value="P:intracellular zinc ion homeostasis"/>
    <property type="evidence" value="ECO:0007669"/>
    <property type="project" value="TreeGrafter"/>
</dbReference>
<comment type="similarity">
    <text evidence="2">Belongs to the cation diffusion facilitator (CDF) transporter (TC 2.A.4) family. SLC30A subfamily.</text>
</comment>
<dbReference type="PANTHER" id="PTHR45820">
    <property type="entry name" value="FI23527P1"/>
    <property type="match status" value="1"/>
</dbReference>
<evidence type="ECO:0000256" key="5">
    <source>
        <dbReference type="ARBA" id="ARBA00022833"/>
    </source>
</evidence>
<dbReference type="FunCoup" id="G3P540">
    <property type="interactions" value="2"/>
</dbReference>
<dbReference type="InterPro" id="IPR027469">
    <property type="entry name" value="Cation_efflux_TMD_sf"/>
</dbReference>
<sequence length="376" mass="40583">SVAGMRLLHWCMLGVTVLLLVCEVVISRLCNSLITLVDGFHTLFILLHVALPHPQTSKSPPLDRGVSFSSSRIQPVGAFISALFLISLCLSYFLEIISFSLEPHPVQRPLLPVVAGAVSLLHKSLVLWLNWDGLQNDALLDYRHISLASSFQVYSAERTSNSVHAYFSLPQSRLQRRPEAGLNPGTSGVPDTVHQHAAALQGHRDREAVTATADLQVGECENRSEDPTGTSKDNTCMGLLGETTLATLVVMCKPAFCSSGACGLLLYLDPLLSLLAVMMLIATAAPQVHRYGLLLLEATPPHICASDLGRRITSVPGVQAVHNLHIWQLTESFFVASVHVHCHAGFPVQSNSCPGVTKVMQSVGVSCCTVQPEFAS</sequence>
<dbReference type="GO" id="GO:0005794">
    <property type="term" value="C:Golgi apparatus"/>
    <property type="evidence" value="ECO:0007669"/>
    <property type="project" value="TreeGrafter"/>
</dbReference>
<evidence type="ECO:0000256" key="7">
    <source>
        <dbReference type="ARBA" id="ARBA00023136"/>
    </source>
</evidence>